<keyword evidence="1" id="KW-0328">Glycosyltransferase</keyword>
<evidence type="ECO:0000313" key="5">
    <source>
        <dbReference type="EMBL" id="NEM91328.1"/>
    </source>
</evidence>
<evidence type="ECO:0000259" key="4">
    <source>
        <dbReference type="Pfam" id="PF13439"/>
    </source>
</evidence>
<dbReference type="SUPFAM" id="SSF53756">
    <property type="entry name" value="UDP-Glycosyltransferase/glycogen phosphorylase"/>
    <property type="match status" value="1"/>
</dbReference>
<dbReference type="PANTHER" id="PTHR46401">
    <property type="entry name" value="GLYCOSYLTRANSFERASE WBBK-RELATED"/>
    <property type="match status" value="1"/>
</dbReference>
<evidence type="ECO:0000313" key="6">
    <source>
        <dbReference type="Proteomes" id="UP000479756"/>
    </source>
</evidence>
<dbReference type="CDD" id="cd03809">
    <property type="entry name" value="GT4_MtfB-like"/>
    <property type="match status" value="1"/>
</dbReference>
<dbReference type="InterPro" id="IPR028098">
    <property type="entry name" value="Glyco_trans_4-like_N"/>
</dbReference>
<dbReference type="GO" id="GO:0009103">
    <property type="term" value="P:lipopolysaccharide biosynthetic process"/>
    <property type="evidence" value="ECO:0007669"/>
    <property type="project" value="TreeGrafter"/>
</dbReference>
<dbReference type="EMBL" id="JAAGWZ010000002">
    <property type="protein sequence ID" value="NEM91328.1"/>
    <property type="molecule type" value="Genomic_DNA"/>
</dbReference>
<dbReference type="Pfam" id="PF13439">
    <property type="entry name" value="Glyco_transf_4"/>
    <property type="match status" value="1"/>
</dbReference>
<name>A0A7C9PNC8_9MICO</name>
<dbReference type="AlphaFoldDB" id="A0A7C9PNC8"/>
<sequence length="377" mass="40198">MTALRVIVDQVLAPVPGGIGRYAEELTRALIETAPDDVTVEGIVSASTDAQYEELERRIPGLARLYKSPLARRELAAAWQHGFTLLPGKGMVHATSVLAPLYRHERGTGNQTAVTVHDVVPWTNPETLTPRGVSWHKAMVARAYKYADAVVVPTHAVADELAEFYDFGERVRVIGGAVSARLALPIDAEARAIELDLPPRYLLAVGTLEPRKGLEPLIRSLALPQTGDIPLLIVGPAGWGDVDVAALAASAGLAEGRVRTLGRLSDAEVAVALSRASAFVFPSLAEGFGLPVLEAMSLGAPVIHSDSPAVLEVAADAGVVVARDDAAGYPERLADAIARVLDDEELAARLRLQGIDRSHAFSWRASAEKVWQLHADL</sequence>
<dbReference type="Gene3D" id="3.40.50.2000">
    <property type="entry name" value="Glycogen Phosphorylase B"/>
    <property type="match status" value="2"/>
</dbReference>
<dbReference type="Pfam" id="PF00534">
    <property type="entry name" value="Glycos_transf_1"/>
    <property type="match status" value="1"/>
</dbReference>
<keyword evidence="2 5" id="KW-0808">Transferase</keyword>
<evidence type="ECO:0000256" key="2">
    <source>
        <dbReference type="ARBA" id="ARBA00022679"/>
    </source>
</evidence>
<comment type="caution">
    <text evidence="5">The sequence shown here is derived from an EMBL/GenBank/DDBJ whole genome shotgun (WGS) entry which is preliminary data.</text>
</comment>
<dbReference type="InterPro" id="IPR001296">
    <property type="entry name" value="Glyco_trans_1"/>
</dbReference>
<proteinExistence type="predicted"/>
<feature type="domain" description="Glycosyl transferase family 1" evidence="3">
    <location>
        <begin position="191"/>
        <end position="353"/>
    </location>
</feature>
<dbReference type="Proteomes" id="UP000479756">
    <property type="component" value="Unassembled WGS sequence"/>
</dbReference>
<dbReference type="PANTHER" id="PTHR46401:SF2">
    <property type="entry name" value="GLYCOSYLTRANSFERASE WBBK-RELATED"/>
    <property type="match status" value="1"/>
</dbReference>
<accession>A0A7C9PNC8</accession>
<feature type="domain" description="Glycosyltransferase subfamily 4-like N-terminal" evidence="4">
    <location>
        <begin position="16"/>
        <end position="178"/>
    </location>
</feature>
<dbReference type="RefSeq" id="WP_163472996.1">
    <property type="nucleotide sequence ID" value="NZ_JAAGWZ010000002.1"/>
</dbReference>
<evidence type="ECO:0000259" key="3">
    <source>
        <dbReference type="Pfam" id="PF00534"/>
    </source>
</evidence>
<reference evidence="5 6" key="1">
    <citation type="journal article" date="2014" name="Int. J. Syst. Evol. Microbiol.">
        <title>Description of Galbitalea soli gen. nov., sp. nov., and Frondihabitans sucicola sp. nov.</title>
        <authorList>
            <person name="Kim S.J."/>
            <person name="Lim J.M."/>
            <person name="Ahn J.H."/>
            <person name="Weon H.Y."/>
            <person name="Hamada M."/>
            <person name="Suzuki K."/>
            <person name="Ahn T.Y."/>
            <person name="Kwon S.W."/>
        </authorList>
    </citation>
    <scope>NUCLEOTIDE SEQUENCE [LARGE SCALE GENOMIC DNA]</scope>
    <source>
        <strain evidence="5 6">NBRC 108727</strain>
    </source>
</reference>
<evidence type="ECO:0000256" key="1">
    <source>
        <dbReference type="ARBA" id="ARBA00022676"/>
    </source>
</evidence>
<dbReference type="GO" id="GO:0016757">
    <property type="term" value="F:glycosyltransferase activity"/>
    <property type="evidence" value="ECO:0007669"/>
    <property type="project" value="UniProtKB-KW"/>
</dbReference>
<keyword evidence="6" id="KW-1185">Reference proteome</keyword>
<organism evidence="5 6">
    <name type="scientific">Galbitalea soli</name>
    <dbReference type="NCBI Taxonomy" id="1268042"/>
    <lineage>
        <taxon>Bacteria</taxon>
        <taxon>Bacillati</taxon>
        <taxon>Actinomycetota</taxon>
        <taxon>Actinomycetes</taxon>
        <taxon>Micrococcales</taxon>
        <taxon>Microbacteriaceae</taxon>
        <taxon>Galbitalea</taxon>
    </lineage>
</organism>
<protein>
    <submittedName>
        <fullName evidence="5">Glycosyltransferase family 4 protein</fullName>
    </submittedName>
</protein>
<gene>
    <name evidence="5" type="ORF">G3T37_08145</name>
</gene>